<gene>
    <name evidence="2" type="ORF">ACFOKA_14325</name>
</gene>
<dbReference type="RefSeq" id="WP_194213146.1">
    <property type="nucleotide sequence ID" value="NZ_CP061205.1"/>
</dbReference>
<feature type="transmembrane region" description="Helical" evidence="1">
    <location>
        <begin position="26"/>
        <end position="47"/>
    </location>
</feature>
<accession>A0ABV7D798</accession>
<dbReference type="EMBL" id="JBHRSL010000010">
    <property type="protein sequence ID" value="MFC3053088.1"/>
    <property type="molecule type" value="Genomic_DNA"/>
</dbReference>
<keyword evidence="1" id="KW-0812">Transmembrane</keyword>
<keyword evidence="3" id="KW-1185">Reference proteome</keyword>
<reference evidence="3" key="1">
    <citation type="journal article" date="2019" name="Int. J. Syst. Evol. Microbiol.">
        <title>The Global Catalogue of Microorganisms (GCM) 10K type strain sequencing project: providing services to taxonomists for standard genome sequencing and annotation.</title>
        <authorList>
            <consortium name="The Broad Institute Genomics Platform"/>
            <consortium name="The Broad Institute Genome Sequencing Center for Infectious Disease"/>
            <person name="Wu L."/>
            <person name="Ma J."/>
        </authorList>
    </citation>
    <scope>NUCLEOTIDE SEQUENCE [LARGE SCALE GENOMIC DNA]</scope>
    <source>
        <strain evidence="3">KCTC 62164</strain>
    </source>
</reference>
<dbReference type="Proteomes" id="UP001595444">
    <property type="component" value="Unassembled WGS sequence"/>
</dbReference>
<sequence length="128" mass="13640">MTVTNQNVTPDGAGSDENISDVKAPLVLKIIVAVLGIAIIGMLGLILMKIISGDHKKTTAKQMVGHAVSKQQNMLIEDREIKVPAGTVFEAVTSDNAHLILHFKGADKTVLVLLDKQTGDLTNITVTK</sequence>
<keyword evidence="1" id="KW-0472">Membrane</keyword>
<organism evidence="2 3">
    <name type="scientific">Kordiimonas pumila</name>
    <dbReference type="NCBI Taxonomy" id="2161677"/>
    <lineage>
        <taxon>Bacteria</taxon>
        <taxon>Pseudomonadati</taxon>
        <taxon>Pseudomonadota</taxon>
        <taxon>Alphaproteobacteria</taxon>
        <taxon>Kordiimonadales</taxon>
        <taxon>Kordiimonadaceae</taxon>
        <taxon>Kordiimonas</taxon>
    </lineage>
</organism>
<evidence type="ECO:0000256" key="1">
    <source>
        <dbReference type="SAM" id="Phobius"/>
    </source>
</evidence>
<name>A0ABV7D798_9PROT</name>
<evidence type="ECO:0000313" key="3">
    <source>
        <dbReference type="Proteomes" id="UP001595444"/>
    </source>
</evidence>
<evidence type="ECO:0000313" key="2">
    <source>
        <dbReference type="EMBL" id="MFC3053088.1"/>
    </source>
</evidence>
<keyword evidence="1" id="KW-1133">Transmembrane helix</keyword>
<comment type="caution">
    <text evidence="2">The sequence shown here is derived from an EMBL/GenBank/DDBJ whole genome shotgun (WGS) entry which is preliminary data.</text>
</comment>
<evidence type="ECO:0008006" key="4">
    <source>
        <dbReference type="Google" id="ProtNLM"/>
    </source>
</evidence>
<protein>
    <recommendedName>
        <fullName evidence="4">PepSY domain-containing protein</fullName>
    </recommendedName>
</protein>
<proteinExistence type="predicted"/>